<evidence type="ECO:0000313" key="2">
    <source>
        <dbReference type="EMBL" id="EKN70601.1"/>
    </source>
</evidence>
<dbReference type="RefSeq" id="WP_007083863.1">
    <property type="nucleotide sequence ID" value="NZ_AJLS01000036.1"/>
</dbReference>
<gene>
    <name evidence="2" type="ORF">BABA_04139</name>
</gene>
<evidence type="ECO:0000256" key="1">
    <source>
        <dbReference type="SAM" id="MobiDB-lite"/>
    </source>
</evidence>
<keyword evidence="3" id="KW-1185">Reference proteome</keyword>
<sequence>MFKFFSLKKKKPIEKDEKINSLIIEKLDRMIELLEQQPRESTENGKNIHLEHVQIDHLENIIFRLDHIEIDELSGKLLIGTNITGSDDLAVSLLGKIDKENTKKEAADEDMTSQQKMTKTEKGFRFHNGQ</sequence>
<dbReference type="Proteomes" id="UP000006316">
    <property type="component" value="Unassembled WGS sequence"/>
</dbReference>
<dbReference type="PATRIC" id="fig|1117379.3.peg.854"/>
<proteinExistence type="predicted"/>
<dbReference type="EMBL" id="AJLS01000036">
    <property type="protein sequence ID" value="EKN70601.1"/>
    <property type="molecule type" value="Genomic_DNA"/>
</dbReference>
<protein>
    <submittedName>
        <fullName evidence="2">Uncharacterized protein</fullName>
    </submittedName>
</protein>
<reference evidence="2 3" key="1">
    <citation type="journal article" date="2012" name="Front. Microbiol.">
        <title>Redundancy and modularity in membrane-associated dissimilatory nitrate reduction in Bacillus.</title>
        <authorList>
            <person name="Heylen K."/>
            <person name="Keltjens J."/>
        </authorList>
    </citation>
    <scope>NUCLEOTIDE SEQUENCE [LARGE SCALE GENOMIC DNA]</scope>
    <source>
        <strain evidence="3">LMG 21833T</strain>
    </source>
</reference>
<comment type="caution">
    <text evidence="2">The sequence shown here is derived from an EMBL/GenBank/DDBJ whole genome shotgun (WGS) entry which is preliminary data.</text>
</comment>
<dbReference type="OrthoDB" id="2620164at2"/>
<feature type="region of interest" description="Disordered" evidence="1">
    <location>
        <begin position="101"/>
        <end position="130"/>
    </location>
</feature>
<dbReference type="eggNOG" id="ENOG5030CXT">
    <property type="taxonomic scope" value="Bacteria"/>
</dbReference>
<accession>K6EB11</accession>
<organism evidence="2 3">
    <name type="scientific">Neobacillus bataviensis LMG 21833</name>
    <dbReference type="NCBI Taxonomy" id="1117379"/>
    <lineage>
        <taxon>Bacteria</taxon>
        <taxon>Bacillati</taxon>
        <taxon>Bacillota</taxon>
        <taxon>Bacilli</taxon>
        <taxon>Bacillales</taxon>
        <taxon>Bacillaceae</taxon>
        <taxon>Neobacillus</taxon>
    </lineage>
</organism>
<name>K6EB11_9BACI</name>
<evidence type="ECO:0000313" key="3">
    <source>
        <dbReference type="Proteomes" id="UP000006316"/>
    </source>
</evidence>
<dbReference type="AlphaFoldDB" id="K6EB11"/>